<evidence type="ECO:0000256" key="2">
    <source>
        <dbReference type="ARBA" id="ARBA00022475"/>
    </source>
</evidence>
<keyword evidence="8 14" id="KW-0472">Membrane</keyword>
<evidence type="ECO:0000313" key="18">
    <source>
        <dbReference type="Proteomes" id="UP000694402"/>
    </source>
</evidence>
<feature type="compositionally biased region" description="Polar residues" evidence="15">
    <location>
        <begin position="448"/>
        <end position="486"/>
    </location>
</feature>
<evidence type="ECO:0000256" key="13">
    <source>
        <dbReference type="ARBA" id="ARBA00047790"/>
    </source>
</evidence>
<organism evidence="17 18">
    <name type="scientific">Oncorhynchus tshawytscha</name>
    <name type="common">Chinook salmon</name>
    <name type="synonym">Salmo tshawytscha</name>
    <dbReference type="NCBI Taxonomy" id="74940"/>
    <lineage>
        <taxon>Eukaryota</taxon>
        <taxon>Metazoa</taxon>
        <taxon>Chordata</taxon>
        <taxon>Craniata</taxon>
        <taxon>Vertebrata</taxon>
        <taxon>Euteleostomi</taxon>
        <taxon>Actinopterygii</taxon>
        <taxon>Neopterygii</taxon>
        <taxon>Teleostei</taxon>
        <taxon>Protacanthopterygii</taxon>
        <taxon>Salmoniformes</taxon>
        <taxon>Salmonidae</taxon>
        <taxon>Salmoninae</taxon>
        <taxon>Oncorhynchus</taxon>
    </lineage>
</organism>
<evidence type="ECO:0000259" key="16">
    <source>
        <dbReference type="Pfam" id="PF01529"/>
    </source>
</evidence>
<dbReference type="InterPro" id="IPR001594">
    <property type="entry name" value="Palmitoyltrfase_DHHC"/>
</dbReference>
<keyword evidence="18" id="KW-1185">Reference proteome</keyword>
<keyword evidence="3" id="KW-0488">Methylation</keyword>
<keyword evidence="6 14" id="KW-0812">Transmembrane</keyword>
<keyword evidence="9" id="KW-0564">Palmitate</keyword>
<feature type="compositionally biased region" description="Polar residues" evidence="15">
    <location>
        <begin position="368"/>
        <end position="378"/>
    </location>
</feature>
<evidence type="ECO:0000256" key="15">
    <source>
        <dbReference type="SAM" id="MobiDB-lite"/>
    </source>
</evidence>
<comment type="domain">
    <text evidence="14">The DHHC domain is required for palmitoyltransferase activity.</text>
</comment>
<dbReference type="PANTHER" id="PTHR12349">
    <property type="entry name" value="ANKYRIN REPEAT AND LEM DOMAIN-CONTAINING PROTEIN 2"/>
    <property type="match status" value="1"/>
</dbReference>
<feature type="transmembrane region" description="Helical" evidence="14">
    <location>
        <begin position="199"/>
        <end position="221"/>
    </location>
</feature>
<keyword evidence="5 14" id="KW-0808">Transferase</keyword>
<feature type="compositionally biased region" description="Basic and acidic residues" evidence="15">
    <location>
        <begin position="550"/>
        <end position="565"/>
    </location>
</feature>
<evidence type="ECO:0000256" key="14">
    <source>
        <dbReference type="RuleBase" id="RU079119"/>
    </source>
</evidence>
<feature type="compositionally biased region" description="Low complexity" evidence="15">
    <location>
        <begin position="426"/>
        <end position="442"/>
    </location>
</feature>
<comment type="subcellular location">
    <subcellularLocation>
        <location evidence="1">Cell membrane</location>
        <topology evidence="1">Multi-pass membrane protein</topology>
    </subcellularLocation>
</comment>
<dbReference type="Ensembl" id="ENSOTST00005048913.2">
    <property type="protein sequence ID" value="ENSOTSP00005044989.1"/>
    <property type="gene ID" value="ENSOTSG00005021834.2"/>
</dbReference>
<evidence type="ECO:0000256" key="1">
    <source>
        <dbReference type="ARBA" id="ARBA00004651"/>
    </source>
</evidence>
<evidence type="ECO:0000256" key="3">
    <source>
        <dbReference type="ARBA" id="ARBA00022481"/>
    </source>
</evidence>
<feature type="region of interest" description="Disordered" evidence="15">
    <location>
        <begin position="534"/>
        <end position="596"/>
    </location>
</feature>
<feature type="transmembrane region" description="Helical" evidence="14">
    <location>
        <begin position="164"/>
        <end position="187"/>
    </location>
</feature>
<evidence type="ECO:0000256" key="9">
    <source>
        <dbReference type="ARBA" id="ARBA00023139"/>
    </source>
</evidence>
<dbReference type="GO" id="GO:0019706">
    <property type="term" value="F:protein-cysteine S-palmitoyltransferase activity"/>
    <property type="evidence" value="ECO:0007669"/>
    <property type="project" value="UniProtKB-EC"/>
</dbReference>
<accession>A0A8C8G8E3</accession>
<evidence type="ECO:0000256" key="7">
    <source>
        <dbReference type="ARBA" id="ARBA00022989"/>
    </source>
</evidence>
<feature type="compositionally biased region" description="Polar residues" evidence="15">
    <location>
        <begin position="311"/>
        <end position="323"/>
    </location>
</feature>
<evidence type="ECO:0000256" key="5">
    <source>
        <dbReference type="ARBA" id="ARBA00022679"/>
    </source>
</evidence>
<name>A0A8C8G8E3_ONCTS</name>
<evidence type="ECO:0000313" key="17">
    <source>
        <dbReference type="Ensembl" id="ENSOTSP00005044989.1"/>
    </source>
</evidence>
<comment type="catalytic activity">
    <reaction evidence="13">
        <text>L-cysteinyl-[protein] + hexadecanoyl-CoA = S-hexadecanoyl-L-cysteinyl-[protein] + CoA</text>
        <dbReference type="Rhea" id="RHEA:36683"/>
        <dbReference type="Rhea" id="RHEA-COMP:10131"/>
        <dbReference type="Rhea" id="RHEA-COMP:11032"/>
        <dbReference type="ChEBI" id="CHEBI:29950"/>
        <dbReference type="ChEBI" id="CHEBI:57287"/>
        <dbReference type="ChEBI" id="CHEBI:57379"/>
        <dbReference type="ChEBI" id="CHEBI:74151"/>
        <dbReference type="EC" id="2.3.1.225"/>
    </reaction>
    <physiologicalReaction direction="left-to-right" evidence="13">
        <dbReference type="Rhea" id="RHEA:36684"/>
    </physiologicalReaction>
</comment>
<keyword evidence="11 14" id="KW-0012">Acyltransferase</keyword>
<evidence type="ECO:0000256" key="6">
    <source>
        <dbReference type="ARBA" id="ARBA00022692"/>
    </source>
</evidence>
<dbReference type="AlphaFoldDB" id="A0A8C8G8E3"/>
<keyword evidence="2" id="KW-1003">Cell membrane</keyword>
<dbReference type="GeneTree" id="ENSGT00940000156001"/>
<protein>
    <recommendedName>
        <fullName evidence="14">Palmitoyltransferase</fullName>
        <ecNumber evidence="14">2.3.1.225</ecNumber>
    </recommendedName>
</protein>
<feature type="compositionally biased region" description="Polar residues" evidence="15">
    <location>
        <begin position="348"/>
        <end position="359"/>
    </location>
</feature>
<keyword evidence="4" id="KW-0597">Phosphoprotein</keyword>
<dbReference type="EC" id="2.3.1.225" evidence="14"/>
<dbReference type="Proteomes" id="UP000694402">
    <property type="component" value="Unassembled WGS sequence"/>
</dbReference>
<proteinExistence type="inferred from homology"/>
<sequence>MPGFSSGGLGGEVGGPAASPPCPFRPSRFVPVSAATTFLVGSTTLFFCFTCPWLSEHVSSVIPIYNAVVFLFTLANFCMATFMDPGVFPRAEEDEDKEDDFRAPLYKTVEVKGIQVRMKWCSSCRFYRPPRCSHCSVCDNCVEDFDHHCPWVNNCIGRRNYRHFFLFLLSLTIHIMGVFGFGLLYILQHQHQLDSVHSSVTMATMCTAGLFFIPVAGLTGFHMVLVARGRTTNEQVTGKFRGGVNPFTNGCLRNVSHVLCSSQAPRYVGRWRGKQTVEVHPPFLRPPLSEAQLEAKVLDNGIQNDHHSSRSKSSLEQMESQSADAEPPPPPKPEVRYPGLPRADTEESSLLSEGPSTPSMYKYRPAYSSPQRNHTALTHPNKMIRGDSLDSPSILQSSRQASYRSEPSSLDGGSVIGGRSYTSYPSSLVLSTGGSHSSSMRSAHTHHNTLGTLQSEGTTDTSYKSLANQTPQNGSLSYDSLLTPSESPEFESAAHELDVPLQGYTSPFLSAQMAQQREGQLLQGSASFSSPNRAYLRAFSPPSPNPPHAAHPETQHHLLHQDSRHPHLRATSSIRPLPPVSEQPSPSSPHACSPDPPVPTHLFFSLLPLSPLSTSLTPSPFPNAYTIRSTSRPGLANHSTSKPVGGVKKVTGVGGTTYEISV</sequence>
<keyword evidence="10" id="KW-0449">Lipoprotein</keyword>
<evidence type="ECO:0000256" key="8">
    <source>
        <dbReference type="ARBA" id="ARBA00023136"/>
    </source>
</evidence>
<gene>
    <name evidence="17" type="primary">LOC112256259</name>
</gene>
<dbReference type="PROSITE" id="PS50216">
    <property type="entry name" value="DHHC"/>
    <property type="match status" value="1"/>
</dbReference>
<feature type="domain" description="Palmitoyltransferase DHHC" evidence="16">
    <location>
        <begin position="117"/>
        <end position="237"/>
    </location>
</feature>
<dbReference type="PANTHER" id="PTHR12349:SF3">
    <property type="entry name" value="PALMITOYLTRANSFERASE ZDHHC5"/>
    <property type="match status" value="1"/>
</dbReference>
<feature type="transmembrane region" description="Helical" evidence="14">
    <location>
        <begin position="29"/>
        <end position="55"/>
    </location>
</feature>
<keyword evidence="7 14" id="KW-1133">Transmembrane helix</keyword>
<reference evidence="17" key="1">
    <citation type="submission" date="2025-08" db="UniProtKB">
        <authorList>
            <consortium name="Ensembl"/>
        </authorList>
    </citation>
    <scope>IDENTIFICATION</scope>
</reference>
<evidence type="ECO:0000256" key="11">
    <source>
        <dbReference type="ARBA" id="ARBA00023315"/>
    </source>
</evidence>
<evidence type="ECO:0000256" key="10">
    <source>
        <dbReference type="ARBA" id="ARBA00023288"/>
    </source>
</evidence>
<dbReference type="GO" id="GO:0005886">
    <property type="term" value="C:plasma membrane"/>
    <property type="evidence" value="ECO:0007669"/>
    <property type="project" value="UniProtKB-SubCell"/>
</dbReference>
<comment type="similarity">
    <text evidence="12">Belongs to the DHHC palmitoyltransferase family. ERF2/ZDHHC9 subfamily.</text>
</comment>
<feature type="region of interest" description="Disordered" evidence="15">
    <location>
        <begin position="300"/>
        <end position="493"/>
    </location>
</feature>
<evidence type="ECO:0000256" key="12">
    <source>
        <dbReference type="ARBA" id="ARBA00023463"/>
    </source>
</evidence>
<feature type="compositionally biased region" description="Polar residues" evidence="15">
    <location>
        <begin position="390"/>
        <end position="408"/>
    </location>
</feature>
<evidence type="ECO:0000256" key="4">
    <source>
        <dbReference type="ARBA" id="ARBA00022553"/>
    </source>
</evidence>
<reference evidence="17" key="2">
    <citation type="submission" date="2025-09" db="UniProtKB">
        <authorList>
            <consortium name="Ensembl"/>
        </authorList>
    </citation>
    <scope>IDENTIFICATION</scope>
</reference>
<dbReference type="Pfam" id="PF01529">
    <property type="entry name" value="DHHC"/>
    <property type="match status" value="1"/>
</dbReference>
<feature type="transmembrane region" description="Helical" evidence="14">
    <location>
        <begin position="61"/>
        <end position="82"/>
    </location>
</feature>